<feature type="chain" id="PRO_5040247645" evidence="1">
    <location>
        <begin position="21"/>
        <end position="170"/>
    </location>
</feature>
<evidence type="ECO:0000313" key="2">
    <source>
        <dbReference type="EMBL" id="KAF7556181.1"/>
    </source>
</evidence>
<dbReference type="AlphaFoldDB" id="A0A9P5HEI8"/>
<reference evidence="2" key="1">
    <citation type="submission" date="2020-03" db="EMBL/GenBank/DDBJ databases">
        <title>Draft Genome Sequence of Cylindrodendrum hubeiense.</title>
        <authorList>
            <person name="Buettner E."/>
            <person name="Kellner H."/>
        </authorList>
    </citation>
    <scope>NUCLEOTIDE SEQUENCE</scope>
    <source>
        <strain evidence="2">IHI 201604</strain>
    </source>
</reference>
<comment type="caution">
    <text evidence="2">The sequence shown here is derived from an EMBL/GenBank/DDBJ whole genome shotgun (WGS) entry which is preliminary data.</text>
</comment>
<name>A0A9P5HEI8_9HYPO</name>
<dbReference type="Proteomes" id="UP000722485">
    <property type="component" value="Unassembled WGS sequence"/>
</dbReference>
<keyword evidence="3" id="KW-1185">Reference proteome</keyword>
<evidence type="ECO:0000256" key="1">
    <source>
        <dbReference type="SAM" id="SignalP"/>
    </source>
</evidence>
<accession>A0A9P5HEI8</accession>
<evidence type="ECO:0000313" key="3">
    <source>
        <dbReference type="Proteomes" id="UP000722485"/>
    </source>
</evidence>
<feature type="signal peptide" evidence="1">
    <location>
        <begin position="1"/>
        <end position="20"/>
    </location>
</feature>
<protein>
    <submittedName>
        <fullName evidence="2">Uncharacterized protein</fullName>
    </submittedName>
</protein>
<organism evidence="2 3">
    <name type="scientific">Cylindrodendrum hubeiense</name>
    <dbReference type="NCBI Taxonomy" id="595255"/>
    <lineage>
        <taxon>Eukaryota</taxon>
        <taxon>Fungi</taxon>
        <taxon>Dikarya</taxon>
        <taxon>Ascomycota</taxon>
        <taxon>Pezizomycotina</taxon>
        <taxon>Sordariomycetes</taxon>
        <taxon>Hypocreomycetidae</taxon>
        <taxon>Hypocreales</taxon>
        <taxon>Nectriaceae</taxon>
        <taxon>Cylindrodendrum</taxon>
    </lineage>
</organism>
<gene>
    <name evidence="2" type="ORF">G7Z17_g1583</name>
</gene>
<dbReference type="EMBL" id="JAANBB010000014">
    <property type="protein sequence ID" value="KAF7556181.1"/>
    <property type="molecule type" value="Genomic_DNA"/>
</dbReference>
<sequence>MVLLIKTLWVWATLVTTLRAAFWVDETSCGGPEDPKHKLMNEGAEESFAWIGLALAEVEKPDMDANVRELMDLLFGPAIFDDKMLSAKELSKPIDPNDPDHSLTYDLISFAPDFIQHKLDFNLRVAHLNENFWTRFHTLRPERVSTSDNSGYTPVDLLAPFTLTFVHEAK</sequence>
<keyword evidence="1" id="KW-0732">Signal</keyword>
<proteinExistence type="predicted"/>